<protein>
    <submittedName>
        <fullName evidence="3">Uncharacterized protein</fullName>
    </submittedName>
</protein>
<feature type="compositionally biased region" description="Low complexity" evidence="1">
    <location>
        <begin position="1"/>
        <end position="16"/>
    </location>
</feature>
<dbReference type="Proteomes" id="UP001195769">
    <property type="component" value="Unassembled WGS sequence"/>
</dbReference>
<proteinExistence type="predicted"/>
<comment type="caution">
    <text evidence="3">The sequence shown here is derived from an EMBL/GenBank/DDBJ whole genome shotgun (WGS) entry which is preliminary data.</text>
</comment>
<dbReference type="GeneID" id="64665623"/>
<evidence type="ECO:0000313" key="4">
    <source>
        <dbReference type="Proteomes" id="UP001195769"/>
    </source>
</evidence>
<dbReference type="EMBL" id="JABBWK010000004">
    <property type="protein sequence ID" value="KAG1906537.1"/>
    <property type="molecule type" value="Genomic_DNA"/>
</dbReference>
<feature type="region of interest" description="Disordered" evidence="1">
    <location>
        <begin position="1"/>
        <end position="112"/>
    </location>
</feature>
<evidence type="ECO:0000313" key="2">
    <source>
        <dbReference type="EMBL" id="KAG1900471.1"/>
    </source>
</evidence>
<name>A0AAD4HRX6_9AGAM</name>
<sequence length="158" mass="16957">MNSPDPDSPISTDSSDSPPPDDFQFVASGPSARDPHTSFLHSATTQILGNLSSVMPSPGSKRRLPGGSSFDGPSRRDPKTRRREDAMSMGGNSRRMAEGQNQNAGGSNIGITANNAWGAKSEHGNRRDKEDLVDVLMAEQLRKEFGDPFLETAIKSLS</sequence>
<reference evidence="3" key="1">
    <citation type="journal article" date="2020" name="New Phytol.">
        <title>Comparative genomics reveals dynamic genome evolution in host specialist ectomycorrhizal fungi.</title>
        <authorList>
            <person name="Lofgren L.A."/>
            <person name="Nguyen N.H."/>
            <person name="Vilgalys R."/>
            <person name="Ruytinx J."/>
            <person name="Liao H.L."/>
            <person name="Branco S."/>
            <person name="Kuo A."/>
            <person name="LaButti K."/>
            <person name="Lipzen A."/>
            <person name="Andreopoulos W."/>
            <person name="Pangilinan J."/>
            <person name="Riley R."/>
            <person name="Hundley H."/>
            <person name="Na H."/>
            <person name="Barry K."/>
            <person name="Grigoriev I.V."/>
            <person name="Stajich J.E."/>
            <person name="Kennedy P.G."/>
        </authorList>
    </citation>
    <scope>NUCLEOTIDE SEQUENCE</scope>
    <source>
        <strain evidence="3">FC203</strain>
    </source>
</reference>
<gene>
    <name evidence="2" type="ORF">F5891DRAFT_316129</name>
    <name evidence="3" type="ORF">F5891DRAFT_471556</name>
</gene>
<feature type="compositionally biased region" description="Basic and acidic residues" evidence="1">
    <location>
        <begin position="73"/>
        <end position="86"/>
    </location>
</feature>
<feature type="compositionally biased region" description="Polar residues" evidence="1">
    <location>
        <begin position="99"/>
        <end position="112"/>
    </location>
</feature>
<dbReference type="AlphaFoldDB" id="A0AAD4HRX6"/>
<keyword evidence="4" id="KW-1185">Reference proteome</keyword>
<dbReference type="EMBL" id="JABBWK010000027">
    <property type="protein sequence ID" value="KAG1900471.1"/>
    <property type="molecule type" value="Genomic_DNA"/>
</dbReference>
<evidence type="ECO:0000313" key="3">
    <source>
        <dbReference type="EMBL" id="KAG1906537.1"/>
    </source>
</evidence>
<dbReference type="RefSeq" id="XP_041226047.1">
    <property type="nucleotide sequence ID" value="XM_041371325.1"/>
</dbReference>
<organism evidence="3 4">
    <name type="scientific">Suillus fuscotomentosus</name>
    <dbReference type="NCBI Taxonomy" id="1912939"/>
    <lineage>
        <taxon>Eukaryota</taxon>
        <taxon>Fungi</taxon>
        <taxon>Dikarya</taxon>
        <taxon>Basidiomycota</taxon>
        <taxon>Agaricomycotina</taxon>
        <taxon>Agaricomycetes</taxon>
        <taxon>Agaricomycetidae</taxon>
        <taxon>Boletales</taxon>
        <taxon>Suillineae</taxon>
        <taxon>Suillaceae</taxon>
        <taxon>Suillus</taxon>
    </lineage>
</organism>
<feature type="compositionally biased region" description="Polar residues" evidence="1">
    <location>
        <begin position="39"/>
        <end position="55"/>
    </location>
</feature>
<evidence type="ECO:0000256" key="1">
    <source>
        <dbReference type="SAM" id="MobiDB-lite"/>
    </source>
</evidence>
<accession>A0AAD4HRX6</accession>